<evidence type="ECO:0000256" key="5">
    <source>
        <dbReference type="ARBA" id="ARBA00023136"/>
    </source>
</evidence>
<dbReference type="GO" id="GO:0032977">
    <property type="term" value="F:membrane insertase activity"/>
    <property type="evidence" value="ECO:0000318"/>
    <property type="project" value="GO_Central"/>
</dbReference>
<dbReference type="GO" id="GO:0005743">
    <property type="term" value="C:mitochondrial inner membrane"/>
    <property type="evidence" value="ECO:0000318"/>
    <property type="project" value="GO_Central"/>
</dbReference>
<dbReference type="eggNOG" id="KOG1239">
    <property type="taxonomic scope" value="Eukaryota"/>
</dbReference>
<evidence type="ECO:0000256" key="1">
    <source>
        <dbReference type="ARBA" id="ARBA00004141"/>
    </source>
</evidence>
<organism evidence="10 11">
    <name type="scientific">Erythranthe guttata</name>
    <name type="common">Yellow monkey flower</name>
    <name type="synonym">Mimulus guttatus</name>
    <dbReference type="NCBI Taxonomy" id="4155"/>
    <lineage>
        <taxon>Eukaryota</taxon>
        <taxon>Viridiplantae</taxon>
        <taxon>Streptophyta</taxon>
        <taxon>Embryophyta</taxon>
        <taxon>Tracheophyta</taxon>
        <taxon>Spermatophyta</taxon>
        <taxon>Magnoliopsida</taxon>
        <taxon>eudicotyledons</taxon>
        <taxon>Gunneridae</taxon>
        <taxon>Pentapetalae</taxon>
        <taxon>asterids</taxon>
        <taxon>lamiids</taxon>
        <taxon>Lamiales</taxon>
        <taxon>Phrymaceae</taxon>
        <taxon>Erythranthe</taxon>
    </lineage>
</organism>
<dbReference type="STRING" id="4155.A0A022Q816"/>
<evidence type="ECO:0000256" key="8">
    <source>
        <dbReference type="SAM" id="Phobius"/>
    </source>
</evidence>
<evidence type="ECO:0000259" key="9">
    <source>
        <dbReference type="Pfam" id="PF02096"/>
    </source>
</evidence>
<dbReference type="AlphaFoldDB" id="A0A022Q816"/>
<feature type="compositionally biased region" description="Basic and acidic residues" evidence="7">
    <location>
        <begin position="28"/>
        <end position="39"/>
    </location>
</feature>
<keyword evidence="11" id="KW-1185">Reference proteome</keyword>
<evidence type="ECO:0000256" key="4">
    <source>
        <dbReference type="ARBA" id="ARBA00022989"/>
    </source>
</evidence>
<feature type="domain" description="Membrane insertase YidC/Oxa/ALB C-terminal" evidence="9">
    <location>
        <begin position="163"/>
        <end position="355"/>
    </location>
</feature>
<dbReference type="GO" id="GO:0032979">
    <property type="term" value="P:protein insertion into mitochondrial inner membrane from matrix"/>
    <property type="evidence" value="ECO:0000318"/>
    <property type="project" value="GO_Central"/>
</dbReference>
<gene>
    <name evidence="10" type="ORF">MIMGU_mgv1a018646mg</name>
</gene>
<feature type="transmembrane region" description="Helical" evidence="8">
    <location>
        <begin position="232"/>
        <end position="255"/>
    </location>
</feature>
<evidence type="ECO:0000313" key="10">
    <source>
        <dbReference type="EMBL" id="EYU23348.1"/>
    </source>
</evidence>
<evidence type="ECO:0000313" key="11">
    <source>
        <dbReference type="Proteomes" id="UP000030748"/>
    </source>
</evidence>
<dbReference type="InterPro" id="IPR001708">
    <property type="entry name" value="YidC/ALB3/OXA1/COX18"/>
</dbReference>
<reference evidence="10 11" key="1">
    <citation type="journal article" date="2013" name="Proc. Natl. Acad. Sci. U.S.A.">
        <title>Fine-scale variation in meiotic recombination in Mimulus inferred from population shotgun sequencing.</title>
        <authorList>
            <person name="Hellsten U."/>
            <person name="Wright K.M."/>
            <person name="Jenkins J."/>
            <person name="Shu S."/>
            <person name="Yuan Y."/>
            <person name="Wessler S.R."/>
            <person name="Schmutz J."/>
            <person name="Willis J.H."/>
            <person name="Rokhsar D.S."/>
        </authorList>
    </citation>
    <scope>NUCLEOTIDE SEQUENCE [LARGE SCALE GENOMIC DNA]</scope>
    <source>
        <strain evidence="11">cv. DUN x IM62</strain>
    </source>
</reference>
<dbReference type="InterPro" id="IPR028055">
    <property type="entry name" value="YidC/Oxa/ALB_C"/>
</dbReference>
<dbReference type="Proteomes" id="UP000030748">
    <property type="component" value="Unassembled WGS sequence"/>
</dbReference>
<dbReference type="EMBL" id="KI632162">
    <property type="protein sequence ID" value="EYU23348.1"/>
    <property type="molecule type" value="Genomic_DNA"/>
</dbReference>
<keyword evidence="3 6" id="KW-0812">Transmembrane</keyword>
<evidence type="ECO:0000256" key="2">
    <source>
        <dbReference type="ARBA" id="ARBA00010583"/>
    </source>
</evidence>
<dbReference type="CDD" id="cd20069">
    <property type="entry name" value="5TM_Oxa1-like"/>
    <property type="match status" value="1"/>
</dbReference>
<sequence length="383" mass="42329">MAYRRSITSRAKQFYQQQQIIAPPLSNIHRDDADREESRSNPFPFPANHETRNYIQNRFFGGGINNSSSFNGSRNVFRDWRFAAPAGFGGSVFVRDFSSAGIGGGAADNIEFLNDMAGIFVEKAAEVAPAVNEVAIAAADSFYPVAALQYLIEYIHISTGFHWWASIVVTTLLIRTLQLPLILHQLKATSKFTLLRPKLEAIKEEMNNGDMSPSTVADGQARMKKLFKEHGVTPFTPLKGILITAPIFCSFFFAIRNMAEKVPSFKDGGAFWFMDLTAPDTMYIFPVLTALTFWITVECNAQEGLEGNPTAGTIKIVSRVFAALTVPFTASFPQAVFCYWITSNLFSLTYGLIVKNHKVKNLLGIPIITVAPTPASDNPKPGF</sequence>
<feature type="region of interest" description="Disordered" evidence="7">
    <location>
        <begin position="25"/>
        <end position="49"/>
    </location>
</feature>
<keyword evidence="5 8" id="KW-0472">Membrane</keyword>
<keyword evidence="4 8" id="KW-1133">Transmembrane helix</keyword>
<dbReference type="Pfam" id="PF02096">
    <property type="entry name" value="60KD_IMP"/>
    <property type="match status" value="1"/>
</dbReference>
<comment type="similarity">
    <text evidence="6">Belongs to the OXA1/ALB3/YidC family.</text>
</comment>
<protein>
    <recommendedName>
        <fullName evidence="9">Membrane insertase YidC/Oxa/ALB C-terminal domain-containing protein</fullName>
    </recommendedName>
</protein>
<accession>A0A022Q816</accession>
<comment type="subcellular location">
    <subcellularLocation>
        <location evidence="1 6">Membrane</location>
        <topology evidence="1 6">Multi-pass membrane protein</topology>
    </subcellularLocation>
</comment>
<evidence type="ECO:0000256" key="7">
    <source>
        <dbReference type="SAM" id="MobiDB-lite"/>
    </source>
</evidence>
<dbReference type="PANTHER" id="PTHR12428:SF34">
    <property type="entry name" value="MITOCHONDRIAL INNER MEMBRANE PROTEIN OXA1-LIKE"/>
    <property type="match status" value="1"/>
</dbReference>
<dbReference type="PANTHER" id="PTHR12428">
    <property type="entry name" value="OXA1"/>
    <property type="match status" value="1"/>
</dbReference>
<name>A0A022Q816_ERYGU</name>
<evidence type="ECO:0000256" key="3">
    <source>
        <dbReference type="ARBA" id="ARBA00022692"/>
    </source>
</evidence>
<proteinExistence type="inferred from homology"/>
<comment type="similarity">
    <text evidence="2">Belongs to the OXA1/ALB3/YidC (TC 2.A.9.2) family.</text>
</comment>
<feature type="non-terminal residue" evidence="10">
    <location>
        <position position="383"/>
    </location>
</feature>
<evidence type="ECO:0000256" key="6">
    <source>
        <dbReference type="RuleBase" id="RU003945"/>
    </source>
</evidence>
<dbReference type="NCBIfam" id="TIGR03592">
    <property type="entry name" value="yidC_oxa1_cterm"/>
    <property type="match status" value="1"/>
</dbReference>